<evidence type="ECO:0000313" key="3">
    <source>
        <dbReference type="Proteomes" id="UP000076079"/>
    </source>
</evidence>
<dbReference type="PATRIC" id="fig|1813736.3.peg.756"/>
<dbReference type="CDD" id="cd10787">
    <property type="entry name" value="LamB_YcsF_like"/>
    <property type="match status" value="1"/>
</dbReference>
<name>A0A143PHJ2_LUTPR</name>
<dbReference type="NCBIfam" id="NF003814">
    <property type="entry name" value="PRK05406.1-3"/>
    <property type="match status" value="1"/>
</dbReference>
<gene>
    <name evidence="2" type="ORF">LuPra_00721</name>
</gene>
<dbReference type="GO" id="GO:0005975">
    <property type="term" value="P:carbohydrate metabolic process"/>
    <property type="evidence" value="ECO:0007669"/>
    <property type="project" value="InterPro"/>
</dbReference>
<dbReference type="RefSeq" id="WP_157898687.1">
    <property type="nucleotide sequence ID" value="NZ_CP015136.1"/>
</dbReference>
<dbReference type="EMBL" id="CP015136">
    <property type="protein sequence ID" value="AMY07548.1"/>
    <property type="molecule type" value="Genomic_DNA"/>
</dbReference>
<dbReference type="SUPFAM" id="SSF88713">
    <property type="entry name" value="Glycoside hydrolase/deacetylase"/>
    <property type="match status" value="1"/>
</dbReference>
<dbReference type="Gene3D" id="3.20.20.370">
    <property type="entry name" value="Glycoside hydrolase/deacetylase"/>
    <property type="match status" value="1"/>
</dbReference>
<dbReference type="InterPro" id="IPR011330">
    <property type="entry name" value="Glyco_hydro/deAcase_b/a-brl"/>
</dbReference>
<evidence type="ECO:0000256" key="1">
    <source>
        <dbReference type="SAM" id="MobiDB-lite"/>
    </source>
</evidence>
<dbReference type="OrthoDB" id="9773478at2"/>
<proteinExistence type="predicted"/>
<dbReference type="PANTHER" id="PTHR30292">
    <property type="entry name" value="UNCHARACTERIZED PROTEIN YBGL-RELATED"/>
    <property type="match status" value="1"/>
</dbReference>
<protein>
    <submittedName>
        <fullName evidence="2">LamB/YcsF family protein</fullName>
    </submittedName>
</protein>
<dbReference type="InterPro" id="IPR005501">
    <property type="entry name" value="LamB/YcsF/PxpA-like"/>
</dbReference>
<feature type="region of interest" description="Disordered" evidence="1">
    <location>
        <begin position="1"/>
        <end position="21"/>
    </location>
</feature>
<dbReference type="Pfam" id="PF03746">
    <property type="entry name" value="LamB_YcsF"/>
    <property type="match status" value="1"/>
</dbReference>
<keyword evidence="3" id="KW-1185">Reference proteome</keyword>
<dbReference type="AlphaFoldDB" id="A0A143PHJ2"/>
<dbReference type="PANTHER" id="PTHR30292:SF0">
    <property type="entry name" value="5-OXOPROLINASE SUBUNIT A"/>
    <property type="match status" value="1"/>
</dbReference>
<dbReference type="STRING" id="1855912.LuPra_00721"/>
<accession>A0A143PHJ2</accession>
<sequence length="254" mass="26241">MTSRLDLNADLGEHDGPPPPPARALLHIVTSVNIACGAHAGDAESMRLVVAEAAALGVQIGAHPSFPDRAGFGRRIVPMTMAAISDTVAQQVSELGVIASRQGAAMRHVKPHGALYNLASRDRAVADTVVAGIIRTDASLALYAPHGSALAAAGAEGPLRVVYEGFLDRAYEDDGTLTPRDVPGAVLHDPELACRRATTWAGSGLVRTRTGRLLALPLETLCVHGDTPDAVAIATRVREALAAAGVSLVAALQP</sequence>
<reference evidence="3" key="2">
    <citation type="submission" date="2016-04" db="EMBL/GenBank/DDBJ databases">
        <title>First Complete Genome Sequence of a Subdivision 6 Acidobacterium.</title>
        <authorList>
            <person name="Huang S."/>
            <person name="Vieira S."/>
            <person name="Bunk B."/>
            <person name="Riedel T."/>
            <person name="Sproeer C."/>
            <person name="Overmann J."/>
        </authorList>
    </citation>
    <scope>NUCLEOTIDE SEQUENCE [LARGE SCALE GENOMIC DNA]</scope>
    <source>
        <strain evidence="3">DSM 100886 HEG_-6_39</strain>
    </source>
</reference>
<dbReference type="Proteomes" id="UP000076079">
    <property type="component" value="Chromosome"/>
</dbReference>
<evidence type="ECO:0000313" key="2">
    <source>
        <dbReference type="EMBL" id="AMY07548.1"/>
    </source>
</evidence>
<reference evidence="2 3" key="1">
    <citation type="journal article" date="2016" name="Genome Announc.">
        <title>First Complete Genome Sequence of a Subdivision 6 Acidobacterium Strain.</title>
        <authorList>
            <person name="Huang S."/>
            <person name="Vieira S."/>
            <person name="Bunk B."/>
            <person name="Riedel T."/>
            <person name="Sproer C."/>
            <person name="Overmann J."/>
        </authorList>
    </citation>
    <scope>NUCLEOTIDE SEQUENCE [LARGE SCALE GENOMIC DNA]</scope>
    <source>
        <strain evidence="3">DSM 100886 HEG_-6_39</strain>
    </source>
</reference>
<organism evidence="2 3">
    <name type="scientific">Luteitalea pratensis</name>
    <dbReference type="NCBI Taxonomy" id="1855912"/>
    <lineage>
        <taxon>Bacteria</taxon>
        <taxon>Pseudomonadati</taxon>
        <taxon>Acidobacteriota</taxon>
        <taxon>Vicinamibacteria</taxon>
        <taxon>Vicinamibacterales</taxon>
        <taxon>Vicinamibacteraceae</taxon>
        <taxon>Luteitalea</taxon>
    </lineage>
</organism>
<dbReference type="KEGG" id="abac:LuPra_00721"/>